<reference evidence="5 6" key="1">
    <citation type="submission" date="2018-05" db="EMBL/GenBank/DDBJ databases">
        <title>complete genome sequence of Aquabacterium olei NBRC 110486.</title>
        <authorList>
            <person name="Tang B."/>
            <person name="Chang J."/>
            <person name="Zhang L."/>
            <person name="Yang H."/>
        </authorList>
    </citation>
    <scope>NUCLEOTIDE SEQUENCE [LARGE SCALE GENOMIC DNA]</scope>
    <source>
        <strain evidence="5 6">NBRC 110486</strain>
        <plasmid evidence="6">ptb101</plasmid>
    </source>
</reference>
<protein>
    <submittedName>
        <fullName evidence="5">Uncharacterized protein</fullName>
    </submittedName>
</protein>
<keyword evidence="1" id="KW-0677">Repeat</keyword>
<organism evidence="5 6">
    <name type="scientific">Aquabacterium olei</name>
    <dbReference type="NCBI Taxonomy" id="1296669"/>
    <lineage>
        <taxon>Bacteria</taxon>
        <taxon>Pseudomonadati</taxon>
        <taxon>Pseudomonadota</taxon>
        <taxon>Betaproteobacteria</taxon>
        <taxon>Burkholderiales</taxon>
        <taxon>Aquabacterium</taxon>
    </lineage>
</organism>
<feature type="signal peptide" evidence="4">
    <location>
        <begin position="1"/>
        <end position="29"/>
    </location>
</feature>
<dbReference type="Pfam" id="PF12796">
    <property type="entry name" value="Ank_2"/>
    <property type="match status" value="1"/>
</dbReference>
<dbReference type="PANTHER" id="PTHR24178">
    <property type="entry name" value="MOLTING PROTEIN MLT-4"/>
    <property type="match status" value="1"/>
</dbReference>
<dbReference type="InterPro" id="IPR036770">
    <property type="entry name" value="Ankyrin_rpt-contain_sf"/>
</dbReference>
<keyword evidence="4" id="KW-0732">Signal</keyword>
<evidence type="ECO:0000256" key="1">
    <source>
        <dbReference type="ARBA" id="ARBA00022737"/>
    </source>
</evidence>
<feature type="chain" id="PRO_5015835900" evidence="4">
    <location>
        <begin position="30"/>
        <end position="298"/>
    </location>
</feature>
<dbReference type="SUPFAM" id="SSF48403">
    <property type="entry name" value="Ankyrin repeat"/>
    <property type="match status" value="1"/>
</dbReference>
<dbReference type="SMART" id="SM00248">
    <property type="entry name" value="ANK"/>
    <property type="match status" value="5"/>
</dbReference>
<geneLocation type="plasmid" evidence="6">
    <name>ptb101</name>
</geneLocation>
<proteinExistence type="predicted"/>
<accession>A0A2U8FZ18</accession>
<keyword evidence="5" id="KW-0614">Plasmid</keyword>
<dbReference type="PANTHER" id="PTHR24178:SF41">
    <property type="entry name" value="ANKYRIN-2 ISOFORM X1"/>
    <property type="match status" value="1"/>
</dbReference>
<feature type="repeat" description="ANK" evidence="3">
    <location>
        <begin position="113"/>
        <end position="145"/>
    </location>
</feature>
<gene>
    <name evidence="5" type="ORF">DEH84_17915</name>
</gene>
<sequence length="298" mass="31172">MKDKLCFCALARGVLLPAVLGISCAQAQAVDALSDASDGVAVRGRPAVAGAPLGARDASLGDVGRGGPLTAPRSARLPANEQALMAYLLRGEGAGALKHLRSANPRLDVTDEAWRTPLTLAIRLGDVPLVREMLRRGAPMEARGQEGMTPLGLAAYIGQDTVVRELLRQGAEPMAVSQRGQTPLHLALAGGQLGAAQLLLAARPAAQWQRLYNAEGRHPLAEAAYRGRLDGVRLLLQHGVAVTERDKHGLDALHAAALGRQAHVADALIAQGARPTTPLTALLLAQMREPLPDLATAP</sequence>
<evidence type="ECO:0000313" key="5">
    <source>
        <dbReference type="EMBL" id="AWI55466.1"/>
    </source>
</evidence>
<keyword evidence="2 3" id="KW-0040">ANK repeat</keyword>
<dbReference type="Gene3D" id="1.25.40.20">
    <property type="entry name" value="Ankyrin repeat-containing domain"/>
    <property type="match status" value="1"/>
</dbReference>
<dbReference type="Pfam" id="PF00023">
    <property type="entry name" value="Ank"/>
    <property type="match status" value="1"/>
</dbReference>
<name>A0A2U8FZ18_9BURK</name>
<feature type="repeat" description="ANK" evidence="3">
    <location>
        <begin position="215"/>
        <end position="247"/>
    </location>
</feature>
<feature type="repeat" description="ANK" evidence="3">
    <location>
        <begin position="179"/>
        <end position="200"/>
    </location>
</feature>
<dbReference type="PROSITE" id="PS50297">
    <property type="entry name" value="ANK_REP_REGION"/>
    <property type="match status" value="3"/>
</dbReference>
<dbReference type="PROSITE" id="PS50088">
    <property type="entry name" value="ANK_REPEAT"/>
    <property type="match status" value="4"/>
</dbReference>
<evidence type="ECO:0000256" key="2">
    <source>
        <dbReference type="ARBA" id="ARBA00023043"/>
    </source>
</evidence>
<keyword evidence="6" id="KW-1185">Reference proteome</keyword>
<feature type="repeat" description="ANK" evidence="3">
    <location>
        <begin position="146"/>
        <end position="178"/>
    </location>
</feature>
<dbReference type="AlphaFoldDB" id="A0A2U8FZ18"/>
<evidence type="ECO:0000256" key="4">
    <source>
        <dbReference type="SAM" id="SignalP"/>
    </source>
</evidence>
<dbReference type="PROSITE" id="PS51257">
    <property type="entry name" value="PROKAR_LIPOPROTEIN"/>
    <property type="match status" value="1"/>
</dbReference>
<dbReference type="EMBL" id="CP029211">
    <property type="protein sequence ID" value="AWI55466.1"/>
    <property type="molecule type" value="Genomic_DNA"/>
</dbReference>
<dbReference type="KEGG" id="aon:DEH84_17915"/>
<dbReference type="OrthoDB" id="9812708at2"/>
<evidence type="ECO:0000313" key="6">
    <source>
        <dbReference type="Proteomes" id="UP000244892"/>
    </source>
</evidence>
<dbReference type="RefSeq" id="WP_109038577.1">
    <property type="nucleotide sequence ID" value="NZ_CP029211.1"/>
</dbReference>
<evidence type="ECO:0000256" key="3">
    <source>
        <dbReference type="PROSITE-ProRule" id="PRU00023"/>
    </source>
</evidence>
<dbReference type="Proteomes" id="UP000244892">
    <property type="component" value="Plasmid pTB101"/>
</dbReference>
<dbReference type="InterPro" id="IPR002110">
    <property type="entry name" value="Ankyrin_rpt"/>
</dbReference>